<dbReference type="InterPro" id="IPR048549">
    <property type="entry name" value="KRR1-like_KH2_euk"/>
</dbReference>
<comment type="similarity">
    <text evidence="2 8">Belongs to the KRR1 family.</text>
</comment>
<feature type="region of interest" description="Disordered" evidence="9">
    <location>
        <begin position="221"/>
        <end position="303"/>
    </location>
</feature>
<reference evidence="12" key="3">
    <citation type="submission" date="2015-06" db="UniProtKB">
        <authorList>
            <consortium name="EnsemblMetazoa"/>
        </authorList>
    </citation>
    <scope>IDENTIFICATION</scope>
</reference>
<keyword evidence="7 8" id="KW-0687">Ribonucleoprotein</keyword>
<feature type="domain" description="K Homology" evidence="10">
    <location>
        <begin position="110"/>
        <end position="182"/>
    </location>
</feature>
<evidence type="ECO:0000259" key="10">
    <source>
        <dbReference type="SMART" id="SM00322"/>
    </source>
</evidence>
<evidence type="ECO:0000256" key="1">
    <source>
        <dbReference type="ARBA" id="ARBA00004604"/>
    </source>
</evidence>
<feature type="compositionally biased region" description="Basic and acidic residues" evidence="9">
    <location>
        <begin position="268"/>
        <end position="280"/>
    </location>
</feature>
<dbReference type="InParanoid" id="T1G613"/>
<dbReference type="Pfam" id="PF21800">
    <property type="entry name" value="KH_KRR1_2nd"/>
    <property type="match status" value="1"/>
</dbReference>
<dbReference type="InterPro" id="IPR048550">
    <property type="entry name" value="KRR1-like_KH1_euk"/>
</dbReference>
<evidence type="ECO:0000256" key="6">
    <source>
        <dbReference type="ARBA" id="ARBA00023242"/>
    </source>
</evidence>
<comment type="subunit">
    <text evidence="8">Component of the ribosomal small subunit (SSU) processome.</text>
</comment>
<dbReference type="SMART" id="SM00322">
    <property type="entry name" value="KH"/>
    <property type="match status" value="1"/>
</dbReference>
<proteinExistence type="inferred from homology"/>
<accession>T1G613</accession>
<dbReference type="KEGG" id="hro:HELRODRAFT_85673"/>
<dbReference type="eggNOG" id="KOG2874">
    <property type="taxonomic scope" value="Eukaryota"/>
</dbReference>
<evidence type="ECO:0000256" key="3">
    <source>
        <dbReference type="ARBA" id="ARBA00022517"/>
    </source>
</evidence>
<comment type="subcellular location">
    <subcellularLocation>
        <location evidence="1 8">Nucleus</location>
        <location evidence="1 8">Nucleolus</location>
    </subcellularLocation>
</comment>
<dbReference type="FunCoup" id="T1G613">
    <property type="interactions" value="1389"/>
</dbReference>
<name>T1G613_HELRO</name>
<dbReference type="GO" id="GO:0032040">
    <property type="term" value="C:small-subunit processome"/>
    <property type="evidence" value="ECO:0000318"/>
    <property type="project" value="GO_Central"/>
</dbReference>
<evidence type="ECO:0000256" key="4">
    <source>
        <dbReference type="ARBA" id="ARBA00022552"/>
    </source>
</evidence>
<organism evidence="12 13">
    <name type="scientific">Helobdella robusta</name>
    <name type="common">Californian leech</name>
    <dbReference type="NCBI Taxonomy" id="6412"/>
    <lineage>
        <taxon>Eukaryota</taxon>
        <taxon>Metazoa</taxon>
        <taxon>Spiralia</taxon>
        <taxon>Lophotrochozoa</taxon>
        <taxon>Annelida</taxon>
        <taxon>Clitellata</taxon>
        <taxon>Hirudinea</taxon>
        <taxon>Rhynchobdellida</taxon>
        <taxon>Glossiphoniidae</taxon>
        <taxon>Helobdella</taxon>
    </lineage>
</organism>
<dbReference type="EnsemblMetazoa" id="HelroT85673">
    <property type="protein sequence ID" value="HelroP85673"/>
    <property type="gene ID" value="HelroG85673"/>
</dbReference>
<reference evidence="13" key="1">
    <citation type="submission" date="2012-12" db="EMBL/GenBank/DDBJ databases">
        <authorList>
            <person name="Hellsten U."/>
            <person name="Grimwood J."/>
            <person name="Chapman J.A."/>
            <person name="Shapiro H."/>
            <person name="Aerts A."/>
            <person name="Otillar R.P."/>
            <person name="Terry A.Y."/>
            <person name="Boore J.L."/>
            <person name="Simakov O."/>
            <person name="Marletaz F."/>
            <person name="Cho S.-J."/>
            <person name="Edsinger-Gonzales E."/>
            <person name="Havlak P."/>
            <person name="Kuo D.-H."/>
            <person name="Larsson T."/>
            <person name="Lv J."/>
            <person name="Arendt D."/>
            <person name="Savage R."/>
            <person name="Osoegawa K."/>
            <person name="de Jong P."/>
            <person name="Lindberg D.R."/>
            <person name="Seaver E.C."/>
            <person name="Weisblat D.A."/>
            <person name="Putnam N.H."/>
            <person name="Grigoriev I.V."/>
            <person name="Rokhsar D.S."/>
        </authorList>
    </citation>
    <scope>NUCLEOTIDE SEQUENCE</scope>
</reference>
<protein>
    <recommendedName>
        <fullName evidence="8">KRR1 small subunit processome component</fullName>
    </recommendedName>
    <alternativeName>
        <fullName evidence="8">KRR-R motif-containing protein 1</fullName>
    </alternativeName>
</protein>
<dbReference type="AlphaFoldDB" id="T1G613"/>
<dbReference type="InterPro" id="IPR004087">
    <property type="entry name" value="KH_dom"/>
</dbReference>
<dbReference type="InterPro" id="IPR024166">
    <property type="entry name" value="rRNA_assembly_KRR1"/>
</dbReference>
<evidence type="ECO:0000313" key="11">
    <source>
        <dbReference type="EMBL" id="ESN97231.1"/>
    </source>
</evidence>
<reference evidence="11 13" key="2">
    <citation type="journal article" date="2013" name="Nature">
        <title>Insights into bilaterian evolution from three spiralian genomes.</title>
        <authorList>
            <person name="Simakov O."/>
            <person name="Marletaz F."/>
            <person name="Cho S.J."/>
            <person name="Edsinger-Gonzales E."/>
            <person name="Havlak P."/>
            <person name="Hellsten U."/>
            <person name="Kuo D.H."/>
            <person name="Larsson T."/>
            <person name="Lv J."/>
            <person name="Arendt D."/>
            <person name="Savage R."/>
            <person name="Osoegawa K."/>
            <person name="de Jong P."/>
            <person name="Grimwood J."/>
            <person name="Chapman J.A."/>
            <person name="Shapiro H."/>
            <person name="Aerts A."/>
            <person name="Otillar R.P."/>
            <person name="Terry A.Y."/>
            <person name="Boore J.L."/>
            <person name="Grigoriev I.V."/>
            <person name="Lindberg D.R."/>
            <person name="Seaver E.C."/>
            <person name="Weisblat D.A."/>
            <person name="Putnam N.H."/>
            <person name="Rokhsar D.S."/>
        </authorList>
    </citation>
    <scope>NUCLEOTIDE SEQUENCE</scope>
</reference>
<comment type="function">
    <text evidence="8">Required for 40S ribosome biogenesis. Involved in nucleolar processing of pre-18S ribosomal RNA and ribosome assembly.</text>
</comment>
<keyword evidence="4 8" id="KW-0698">rRNA processing</keyword>
<dbReference type="EMBL" id="KB097417">
    <property type="protein sequence ID" value="ESN97231.1"/>
    <property type="molecule type" value="Genomic_DNA"/>
</dbReference>
<dbReference type="Pfam" id="PF17903">
    <property type="entry name" value="KH_KRR1_1st"/>
    <property type="match status" value="1"/>
</dbReference>
<keyword evidence="3 8" id="KW-0690">Ribosome biogenesis</keyword>
<dbReference type="InterPro" id="IPR036612">
    <property type="entry name" value="KH_dom_type_1_sf"/>
</dbReference>
<dbReference type="CDD" id="cd22393">
    <property type="entry name" value="KH-I_KRR1_rpt1"/>
    <property type="match status" value="1"/>
</dbReference>
<dbReference type="Gene3D" id="3.30.1370.10">
    <property type="entry name" value="K Homology domain, type 1"/>
    <property type="match status" value="2"/>
</dbReference>
<dbReference type="FunFam" id="3.30.1370.10:FF:000011">
    <property type="entry name" value="KRR1 small subunit processome component"/>
    <property type="match status" value="1"/>
</dbReference>
<gene>
    <name evidence="12" type="primary">20216510</name>
    <name evidence="11" type="ORF">HELRODRAFT_85673</name>
</gene>
<dbReference type="SUPFAM" id="SSF54791">
    <property type="entry name" value="Eukaryotic type KH-domain (KH-domain type I)"/>
    <property type="match status" value="1"/>
</dbReference>
<keyword evidence="6 8" id="KW-0539">Nucleus</keyword>
<dbReference type="RefSeq" id="XP_009024627.1">
    <property type="nucleotide sequence ID" value="XM_009026379.1"/>
</dbReference>
<feature type="compositionally biased region" description="Basic residues" evidence="9">
    <location>
        <begin position="221"/>
        <end position="232"/>
    </location>
</feature>
<dbReference type="Proteomes" id="UP000015101">
    <property type="component" value="Unassembled WGS sequence"/>
</dbReference>
<dbReference type="InterPro" id="IPR048548">
    <property type="entry name" value="KRR1-like_KH2"/>
</dbReference>
<keyword evidence="5 8" id="KW-0694">RNA-binding</keyword>
<dbReference type="OrthoDB" id="441223at2759"/>
<sequence>EEEKLTVPEGWKPEKFNKEDYPHGLVDTSSFAFLFPKYREKYLKENWPLVKEKLSSHDIRADLDLIEGTMKVSTTKKTRDPYIIIKARDFIRLVARSVPVEQASRVLEDDIESEIIRIKTMVRNKERFAKRRQRLVGPNGSTLKAIELLTECYVMVQGSTVAAIGPMKGLKEVRKIVVETMKNVHPIYNIKILMIKKELAKDPALKNESWDRFLPKFKTKNVKTKKPKKIKPKKEYTPFPPPQTERKVDKELETGEYFQKQKERKKAKNESKMEKQQENVRKKKEKRMKAFIPPKEPVRPKND</sequence>
<dbReference type="STRING" id="6412.T1G613"/>
<dbReference type="EMBL" id="AMQM01006406">
    <property type="status" value="NOT_ANNOTATED_CDS"/>
    <property type="molecule type" value="Genomic_DNA"/>
</dbReference>
<dbReference type="HOGENOM" id="CLU_040185_0_2_1"/>
<dbReference type="OMA" id="TPDIDKW"/>
<keyword evidence="13" id="KW-1185">Reference proteome</keyword>
<dbReference type="GO" id="GO:0003723">
    <property type="term" value="F:RNA binding"/>
    <property type="evidence" value="ECO:0007669"/>
    <property type="project" value="UniProtKB-KW"/>
</dbReference>
<evidence type="ECO:0000256" key="9">
    <source>
        <dbReference type="SAM" id="MobiDB-lite"/>
    </source>
</evidence>
<dbReference type="GO" id="GO:0006364">
    <property type="term" value="P:rRNA processing"/>
    <property type="evidence" value="ECO:0007669"/>
    <property type="project" value="UniProtKB-KW"/>
</dbReference>
<dbReference type="PIRSF" id="PIRSF006515">
    <property type="entry name" value="KRR1"/>
    <property type="match status" value="1"/>
</dbReference>
<dbReference type="CDD" id="cd22394">
    <property type="entry name" value="KH-I_KRR1_rpt2"/>
    <property type="match status" value="1"/>
</dbReference>
<dbReference type="InterPro" id="IPR041174">
    <property type="entry name" value="KRR1-like_KH1"/>
</dbReference>
<dbReference type="PANTHER" id="PTHR12581:SF0">
    <property type="entry name" value="KRR1 SMALL SUBUNIT PROCESSOME COMPONENT HOMOLOG"/>
    <property type="match status" value="1"/>
</dbReference>
<evidence type="ECO:0000256" key="5">
    <source>
        <dbReference type="ARBA" id="ARBA00022884"/>
    </source>
</evidence>
<evidence type="ECO:0000313" key="13">
    <source>
        <dbReference type="Proteomes" id="UP000015101"/>
    </source>
</evidence>
<dbReference type="GeneID" id="20216510"/>
<feature type="compositionally biased region" description="Basic and acidic residues" evidence="9">
    <location>
        <begin position="244"/>
        <end position="253"/>
    </location>
</feature>
<dbReference type="GO" id="GO:0005730">
    <property type="term" value="C:nucleolus"/>
    <property type="evidence" value="ECO:0000318"/>
    <property type="project" value="GO_Central"/>
</dbReference>
<dbReference type="PANTHER" id="PTHR12581">
    <property type="entry name" value="HIV-1 REV BINDING PROTEIN 2, 3"/>
    <property type="match status" value="1"/>
</dbReference>
<evidence type="ECO:0000256" key="7">
    <source>
        <dbReference type="ARBA" id="ARBA00023274"/>
    </source>
</evidence>
<dbReference type="FunFam" id="3.30.1370.10:FF:000014">
    <property type="entry name" value="KRR1 small subunit processome component"/>
    <property type="match status" value="1"/>
</dbReference>
<evidence type="ECO:0000256" key="8">
    <source>
        <dbReference type="PIRNR" id="PIRNR006515"/>
    </source>
</evidence>
<evidence type="ECO:0000256" key="2">
    <source>
        <dbReference type="ARBA" id="ARBA00009344"/>
    </source>
</evidence>
<evidence type="ECO:0000313" key="12">
    <source>
        <dbReference type="EnsemblMetazoa" id="HelroP85673"/>
    </source>
</evidence>
<dbReference type="CTD" id="20216510"/>